<sequence length="180" mass="19746">MPKEFNPQRLDLEAFAEEGAELTGSLMVGQRERLAAETEGRGLDRPVSWRARGELRNSQHVNPQVWLHLEASTPLSLTCQRCLSPVDTPVAVDRWFRFVADESTAQAEDDQSEEDVLVLSPAFDLLALIEDELLMASPLVPRHEVCPVPLPFGAATEEAGVPARSNPFAILGKLKGPGTH</sequence>
<protein>
    <recommendedName>
        <fullName evidence="3">Large ribosomal RNA subunit accumulation protein YceD</fullName>
    </recommendedName>
    <alternativeName>
        <fullName evidence="5">23S rRNA accumulation protein YceD</fullName>
    </alternativeName>
</protein>
<dbReference type="InterPro" id="IPR039255">
    <property type="entry name" value="YceD_bac"/>
</dbReference>
<dbReference type="GO" id="GO:0005829">
    <property type="term" value="C:cytosol"/>
    <property type="evidence" value="ECO:0007669"/>
    <property type="project" value="TreeGrafter"/>
</dbReference>
<keyword evidence="7" id="KW-1185">Reference proteome</keyword>
<dbReference type="RefSeq" id="WP_201686251.1">
    <property type="nucleotide sequence ID" value="NZ_JAEQNA010000011.1"/>
</dbReference>
<dbReference type="PANTHER" id="PTHR38099">
    <property type="entry name" value="LARGE RIBOSOMAL RNA SUBUNIT ACCUMULATION PROTEIN YCED"/>
    <property type="match status" value="1"/>
</dbReference>
<evidence type="ECO:0000256" key="1">
    <source>
        <dbReference type="ARBA" id="ARBA00002868"/>
    </source>
</evidence>
<evidence type="ECO:0000313" key="7">
    <source>
        <dbReference type="Proteomes" id="UP000613011"/>
    </source>
</evidence>
<name>A0A936ZLJ8_9BURK</name>
<dbReference type="EMBL" id="JAEQNA010000011">
    <property type="protein sequence ID" value="MBL0423117.1"/>
    <property type="molecule type" value="Genomic_DNA"/>
</dbReference>
<dbReference type="AlphaFoldDB" id="A0A936ZLJ8"/>
<dbReference type="GO" id="GO:0042254">
    <property type="term" value="P:ribosome biogenesis"/>
    <property type="evidence" value="ECO:0007669"/>
    <property type="project" value="UniProtKB-KW"/>
</dbReference>
<proteinExistence type="inferred from homology"/>
<evidence type="ECO:0000256" key="2">
    <source>
        <dbReference type="ARBA" id="ARBA00010740"/>
    </source>
</evidence>
<dbReference type="Pfam" id="PF02620">
    <property type="entry name" value="YceD"/>
    <property type="match status" value="1"/>
</dbReference>
<dbReference type="InterPro" id="IPR003772">
    <property type="entry name" value="YceD"/>
</dbReference>
<dbReference type="PANTHER" id="PTHR38099:SF1">
    <property type="entry name" value="LARGE RIBOSOMAL RNA SUBUNIT ACCUMULATION PROTEIN YCED"/>
    <property type="match status" value="1"/>
</dbReference>
<comment type="function">
    <text evidence="1">Plays a role in synthesis, processing and/or stability of 23S rRNA.</text>
</comment>
<reference evidence="6" key="1">
    <citation type="submission" date="2021-01" db="EMBL/GenBank/DDBJ databases">
        <title>Ramlibacter sp. strain AW1 16S ribosomal RNA gene Genome sequencing and assembly.</title>
        <authorList>
            <person name="Kang M."/>
        </authorList>
    </citation>
    <scope>NUCLEOTIDE SEQUENCE</scope>
    <source>
        <strain evidence="6">AW1</strain>
    </source>
</reference>
<evidence type="ECO:0000256" key="4">
    <source>
        <dbReference type="ARBA" id="ARBA00022517"/>
    </source>
</evidence>
<evidence type="ECO:0000256" key="3">
    <source>
        <dbReference type="ARBA" id="ARBA00015716"/>
    </source>
</evidence>
<gene>
    <name evidence="6" type="ORF">JI739_22470</name>
</gene>
<dbReference type="Proteomes" id="UP000613011">
    <property type="component" value="Unassembled WGS sequence"/>
</dbReference>
<keyword evidence="4" id="KW-0690">Ribosome biogenesis</keyword>
<evidence type="ECO:0000313" key="6">
    <source>
        <dbReference type="EMBL" id="MBL0423117.1"/>
    </source>
</evidence>
<evidence type="ECO:0000256" key="5">
    <source>
        <dbReference type="ARBA" id="ARBA00031841"/>
    </source>
</evidence>
<accession>A0A936ZLJ8</accession>
<comment type="similarity">
    <text evidence="2">Belongs to the DUF177 domain family.</text>
</comment>
<organism evidence="6 7">
    <name type="scientific">Ramlibacter aurantiacus</name>
    <dbReference type="NCBI Taxonomy" id="2801330"/>
    <lineage>
        <taxon>Bacteria</taxon>
        <taxon>Pseudomonadati</taxon>
        <taxon>Pseudomonadota</taxon>
        <taxon>Betaproteobacteria</taxon>
        <taxon>Burkholderiales</taxon>
        <taxon>Comamonadaceae</taxon>
        <taxon>Ramlibacter</taxon>
    </lineage>
</organism>
<comment type="caution">
    <text evidence="6">The sequence shown here is derived from an EMBL/GenBank/DDBJ whole genome shotgun (WGS) entry which is preliminary data.</text>
</comment>